<keyword evidence="4 5" id="KW-0119">Carbohydrate metabolism</keyword>
<dbReference type="GO" id="GO:0004034">
    <property type="term" value="F:aldose 1-epimerase activity"/>
    <property type="evidence" value="ECO:0007669"/>
    <property type="project" value="UniProtKB-EC"/>
</dbReference>
<comment type="catalytic activity">
    <reaction evidence="5">
        <text>alpha-D-glucose = beta-D-glucose</text>
        <dbReference type="Rhea" id="RHEA:10264"/>
        <dbReference type="ChEBI" id="CHEBI:15903"/>
        <dbReference type="ChEBI" id="CHEBI:17925"/>
        <dbReference type="EC" id="5.1.3.3"/>
    </reaction>
</comment>
<reference evidence="9" key="1">
    <citation type="submission" date="2021-01" db="EMBL/GenBank/DDBJ databases">
        <authorList>
            <person name="Corre E."/>
            <person name="Pelletier E."/>
            <person name="Niang G."/>
            <person name="Scheremetjew M."/>
            <person name="Finn R."/>
            <person name="Kale V."/>
            <person name="Holt S."/>
            <person name="Cochrane G."/>
            <person name="Meng A."/>
            <person name="Brown T."/>
            <person name="Cohen L."/>
        </authorList>
    </citation>
    <scope>NUCLEOTIDE SEQUENCE</scope>
    <source>
        <strain evidence="9">RCC927</strain>
    </source>
</reference>
<dbReference type="CDD" id="cd09019">
    <property type="entry name" value="galactose_mutarotase_like"/>
    <property type="match status" value="1"/>
</dbReference>
<evidence type="ECO:0000256" key="2">
    <source>
        <dbReference type="ARBA" id="ARBA00006206"/>
    </source>
</evidence>
<proteinExistence type="inferred from homology"/>
<dbReference type="GO" id="GO:0030246">
    <property type="term" value="F:carbohydrate binding"/>
    <property type="evidence" value="ECO:0007669"/>
    <property type="project" value="InterPro"/>
</dbReference>
<evidence type="ECO:0000256" key="7">
    <source>
        <dbReference type="PIRSR" id="PIRSR005096-2"/>
    </source>
</evidence>
<dbReference type="SUPFAM" id="SSF74650">
    <property type="entry name" value="Galactose mutarotase-like"/>
    <property type="match status" value="1"/>
</dbReference>
<feature type="binding site" evidence="8">
    <location>
        <begin position="180"/>
        <end position="182"/>
    </location>
    <ligand>
        <name>beta-D-galactose</name>
        <dbReference type="ChEBI" id="CHEBI:27667"/>
    </ligand>
</feature>
<dbReference type="EC" id="5.1.3.3" evidence="5"/>
<evidence type="ECO:0000256" key="8">
    <source>
        <dbReference type="PIRSR" id="PIRSR005096-3"/>
    </source>
</evidence>
<dbReference type="InterPro" id="IPR015443">
    <property type="entry name" value="Aldose_1-epimerase"/>
</dbReference>
<dbReference type="Pfam" id="PF01263">
    <property type="entry name" value="Aldose_epim"/>
    <property type="match status" value="1"/>
</dbReference>
<evidence type="ECO:0000256" key="3">
    <source>
        <dbReference type="ARBA" id="ARBA00023235"/>
    </source>
</evidence>
<dbReference type="PANTHER" id="PTHR10091:SF0">
    <property type="entry name" value="GALACTOSE MUTAROTASE"/>
    <property type="match status" value="1"/>
</dbReference>
<feature type="binding site" evidence="7">
    <location>
        <position position="246"/>
    </location>
    <ligand>
        <name>beta-D-galactose</name>
        <dbReference type="ChEBI" id="CHEBI:27667"/>
    </ligand>
</feature>
<feature type="active site" description="Proton donor" evidence="6">
    <location>
        <position position="180"/>
    </location>
</feature>
<gene>
    <name evidence="9" type="ORF">PSIN1315_LOCUS14300</name>
</gene>
<dbReference type="EMBL" id="HBHY01022337">
    <property type="protein sequence ID" value="CAE0153659.1"/>
    <property type="molecule type" value="Transcribed_RNA"/>
</dbReference>
<protein>
    <recommendedName>
        <fullName evidence="5">Aldose 1-epimerase</fullName>
        <ecNumber evidence="5">5.1.3.3</ecNumber>
    </recommendedName>
</protein>
<dbReference type="PIRSF" id="PIRSF005096">
    <property type="entry name" value="GALM"/>
    <property type="match status" value="1"/>
</dbReference>
<dbReference type="InterPro" id="IPR008183">
    <property type="entry name" value="Aldose_1/G6P_1-epimerase"/>
</dbReference>
<dbReference type="Gene3D" id="2.70.98.10">
    <property type="match status" value="1"/>
</dbReference>
<dbReference type="InterPro" id="IPR011013">
    <property type="entry name" value="Gal_mutarotase_sf_dom"/>
</dbReference>
<accession>A0A7S3FKP3</accession>
<evidence type="ECO:0000313" key="9">
    <source>
        <dbReference type="EMBL" id="CAE0153659.1"/>
    </source>
</evidence>
<comment type="pathway">
    <text evidence="1 5">Carbohydrate metabolism; hexose metabolism.</text>
</comment>
<feature type="binding site" evidence="8">
    <location>
        <begin position="82"/>
        <end position="83"/>
    </location>
    <ligand>
        <name>beta-D-galactose</name>
        <dbReference type="ChEBI" id="CHEBI:27667"/>
    </ligand>
</feature>
<evidence type="ECO:0000256" key="5">
    <source>
        <dbReference type="PIRNR" id="PIRNR005096"/>
    </source>
</evidence>
<dbReference type="UniPathway" id="UPA00242"/>
<dbReference type="GO" id="GO:0033499">
    <property type="term" value="P:galactose catabolic process via UDP-galactose, Leloir pathway"/>
    <property type="evidence" value="ECO:0007669"/>
    <property type="project" value="TreeGrafter"/>
</dbReference>
<comment type="similarity">
    <text evidence="2 5">Belongs to the aldose epimerase family.</text>
</comment>
<evidence type="ECO:0000256" key="1">
    <source>
        <dbReference type="ARBA" id="ARBA00005028"/>
    </source>
</evidence>
<dbReference type="AlphaFoldDB" id="A0A7S3FKP3"/>
<name>A0A7S3FKP3_9VIRI</name>
<feature type="active site" description="Proton acceptor" evidence="6">
    <location>
        <position position="314"/>
    </location>
</feature>
<dbReference type="InterPro" id="IPR047215">
    <property type="entry name" value="Galactose_mutarotase-like"/>
</dbReference>
<evidence type="ECO:0000256" key="6">
    <source>
        <dbReference type="PIRSR" id="PIRSR005096-1"/>
    </source>
</evidence>
<dbReference type="NCBIfam" id="NF008277">
    <property type="entry name" value="PRK11055.1"/>
    <property type="match status" value="1"/>
</dbReference>
<sequence>MAFVEPFGEVRGAGACSLYTLRDGDGHSLSVTDFGAGIVRLVVPAAGGPLDVALGYDGAAAYDGGARADRPYLGCVVGRVANRIRGGAFALDGEAFTVPANDGANALHGGTRGFDRRRWARVGEDSASSITFEYKSPAGEMGFPGELTARCTYTLEGGGRLRTQLEATCDAPTPVALAQHCYWNLAGHASGQTVDAHVLEVNSNAYTDTNHKLIPTGELVDVSGTPLDFRLGVAVGSRVDEAGGYDHNFVLARTRCRAGEEVRRCARLSCVESGVAFELCTNAPGVQVYSGNFLDGEKGKGGAVYPTRGGIALETQGWPNAVNEASFPSVILRPGERYVHTMLHAFSCGAPAGTELKAATIPKKA</sequence>
<keyword evidence="3 5" id="KW-0413">Isomerase</keyword>
<dbReference type="InterPro" id="IPR014718">
    <property type="entry name" value="GH-type_carb-bd"/>
</dbReference>
<dbReference type="PANTHER" id="PTHR10091">
    <property type="entry name" value="ALDOSE-1-EPIMERASE"/>
    <property type="match status" value="1"/>
</dbReference>
<organism evidence="9">
    <name type="scientific">Prasinoderma singulare</name>
    <dbReference type="NCBI Taxonomy" id="676789"/>
    <lineage>
        <taxon>Eukaryota</taxon>
        <taxon>Viridiplantae</taxon>
        <taxon>Prasinodermophyta</taxon>
        <taxon>Prasinodermophyceae</taxon>
        <taxon>Prasinodermales</taxon>
        <taxon>Prasinodermaceae</taxon>
        <taxon>Prasinoderma</taxon>
    </lineage>
</organism>
<evidence type="ECO:0000256" key="4">
    <source>
        <dbReference type="ARBA" id="ARBA00023277"/>
    </source>
</evidence>
<dbReference type="GO" id="GO:0006006">
    <property type="term" value="P:glucose metabolic process"/>
    <property type="evidence" value="ECO:0007669"/>
    <property type="project" value="TreeGrafter"/>
</dbReference>